<protein>
    <submittedName>
        <fullName evidence="2">Uncharacterized protein</fullName>
    </submittedName>
</protein>
<dbReference type="EMBL" id="JAUCMV010000001">
    <property type="protein sequence ID" value="KAK0428175.1"/>
    <property type="molecule type" value="Genomic_DNA"/>
</dbReference>
<evidence type="ECO:0000256" key="1">
    <source>
        <dbReference type="SAM" id="MobiDB-lite"/>
    </source>
</evidence>
<dbReference type="Proteomes" id="UP001175271">
    <property type="component" value="Unassembled WGS sequence"/>
</dbReference>
<name>A0AA39IQW1_9BILA</name>
<gene>
    <name evidence="2" type="ORF">QR680_010654</name>
</gene>
<feature type="region of interest" description="Disordered" evidence="1">
    <location>
        <begin position="1"/>
        <end position="166"/>
    </location>
</feature>
<dbReference type="AlphaFoldDB" id="A0AA39IQW1"/>
<proteinExistence type="predicted"/>
<organism evidence="2 3">
    <name type="scientific">Steinernema hermaphroditum</name>
    <dbReference type="NCBI Taxonomy" id="289476"/>
    <lineage>
        <taxon>Eukaryota</taxon>
        <taxon>Metazoa</taxon>
        <taxon>Ecdysozoa</taxon>
        <taxon>Nematoda</taxon>
        <taxon>Chromadorea</taxon>
        <taxon>Rhabditida</taxon>
        <taxon>Tylenchina</taxon>
        <taxon>Panagrolaimomorpha</taxon>
        <taxon>Strongyloidoidea</taxon>
        <taxon>Steinernematidae</taxon>
        <taxon>Steinernema</taxon>
    </lineage>
</organism>
<evidence type="ECO:0000313" key="3">
    <source>
        <dbReference type="Proteomes" id="UP001175271"/>
    </source>
</evidence>
<accession>A0AA39IQW1</accession>
<feature type="compositionally biased region" description="Low complexity" evidence="1">
    <location>
        <begin position="124"/>
        <end position="135"/>
    </location>
</feature>
<keyword evidence="3" id="KW-1185">Reference proteome</keyword>
<comment type="caution">
    <text evidence="2">The sequence shown here is derived from an EMBL/GenBank/DDBJ whole genome shotgun (WGS) entry which is preliminary data.</text>
</comment>
<sequence>MTARSPHSSKKGTSRRGESPRHHSRKKTTGKEGEVSGRTGKRTRKKTSAKKVPTPGVRRGNRPVLPPVTTRKNNSVMPTPVTPPPTDPYENADQYVQFVRKDLPSPPASPPPSPSNGADAFFTVPGSPDGVSPSPRKATSPSPPKNEPLEDNAYENFLPASTPDQPTSAALAAPIVNCSSSLRSRDKRNFVVASWPGSYRDSFCRRDLYENDERDVQLLTRTSTSPQLDQEKGMSRYIQILLGLEPFWALTEETEHDELMSHARIVNFLQPTKFDGIAWRAVPLLGSSSRITSFELSIVPTLFGYTRKVNVIKTDDQKNFFEDVLVIVRFFAPHIVDAYEQHALPY</sequence>
<feature type="compositionally biased region" description="Pro residues" evidence="1">
    <location>
        <begin position="104"/>
        <end position="114"/>
    </location>
</feature>
<reference evidence="2" key="1">
    <citation type="submission" date="2023-06" db="EMBL/GenBank/DDBJ databases">
        <title>Genomic analysis of the entomopathogenic nematode Steinernema hermaphroditum.</title>
        <authorList>
            <person name="Schwarz E.M."/>
            <person name="Heppert J.K."/>
            <person name="Baniya A."/>
            <person name="Schwartz H.T."/>
            <person name="Tan C.-H."/>
            <person name="Antoshechkin I."/>
            <person name="Sternberg P.W."/>
            <person name="Goodrich-Blair H."/>
            <person name="Dillman A.R."/>
        </authorList>
    </citation>
    <scope>NUCLEOTIDE SEQUENCE</scope>
    <source>
        <strain evidence="2">PS9179</strain>
        <tissue evidence="2">Whole animal</tissue>
    </source>
</reference>
<feature type="compositionally biased region" description="Basic residues" evidence="1">
    <location>
        <begin position="39"/>
        <end position="49"/>
    </location>
</feature>
<evidence type="ECO:0000313" key="2">
    <source>
        <dbReference type="EMBL" id="KAK0428175.1"/>
    </source>
</evidence>